<keyword evidence="2" id="KW-1185">Reference proteome</keyword>
<name>A0A5M4BBP4_9FLAO</name>
<organism evidence="1 2">
    <name type="scientific">Capnocytophaga felis</name>
    <dbReference type="NCBI Taxonomy" id="2267611"/>
    <lineage>
        <taxon>Bacteria</taxon>
        <taxon>Pseudomonadati</taxon>
        <taxon>Bacteroidota</taxon>
        <taxon>Flavobacteriia</taxon>
        <taxon>Flavobacteriales</taxon>
        <taxon>Flavobacteriaceae</taxon>
        <taxon>Capnocytophaga</taxon>
    </lineage>
</organism>
<dbReference type="Proteomes" id="UP000398217">
    <property type="component" value="Unassembled WGS sequence"/>
</dbReference>
<dbReference type="EMBL" id="BLBC01000014">
    <property type="protein sequence ID" value="GET46999.1"/>
    <property type="molecule type" value="Genomic_DNA"/>
</dbReference>
<accession>A0A5M4BBP4</accession>
<reference evidence="2" key="1">
    <citation type="journal article" date="2020" name="Int. J. Syst. Evol. Microbiol.">
        <title>Capnocytophaga felis sp. nov. isolated from the feline oral cavity.</title>
        <authorList>
            <person name="Suzuki M."/>
            <person name="Umeda K."/>
            <person name="Kimura M."/>
            <person name="Imaoka K."/>
            <person name="Morikawa S."/>
            <person name="Maeda K."/>
        </authorList>
    </citation>
    <scope>NUCLEOTIDE SEQUENCE [LARGE SCALE GENOMIC DNA]</scope>
    <source>
        <strain evidence="2">KC07070</strain>
    </source>
</reference>
<gene>
    <name evidence="1" type="ORF">RCZ01_23010</name>
</gene>
<sequence length="61" mass="7094">MSSPPDFYIRDGKNVILFECKDVKIPKEVKAEGTMQILLNEVDKDFVAIWILRKTNDVIRL</sequence>
<evidence type="ECO:0000313" key="2">
    <source>
        <dbReference type="Proteomes" id="UP000398217"/>
    </source>
</evidence>
<dbReference type="AlphaFoldDB" id="A0A5M4BBP4"/>
<evidence type="ECO:0000313" key="1">
    <source>
        <dbReference type="EMBL" id="GET46999.1"/>
    </source>
</evidence>
<protein>
    <submittedName>
        <fullName evidence="1">Uncharacterized protein</fullName>
    </submittedName>
</protein>
<comment type="caution">
    <text evidence="1">The sequence shown here is derived from an EMBL/GenBank/DDBJ whole genome shotgun (WGS) entry which is preliminary data.</text>
</comment>
<proteinExistence type="predicted"/>